<dbReference type="EMBL" id="MFGB01000006">
    <property type="protein sequence ID" value="OGF27699.1"/>
    <property type="molecule type" value="Genomic_DNA"/>
</dbReference>
<evidence type="ECO:0000313" key="3">
    <source>
        <dbReference type="EMBL" id="OGF27699.1"/>
    </source>
</evidence>
<dbReference type="STRING" id="1797994.A2227_03940"/>
<feature type="coiled-coil region" evidence="1">
    <location>
        <begin position="68"/>
        <end position="95"/>
    </location>
</feature>
<comment type="caution">
    <text evidence="3">The sequence shown here is derived from an EMBL/GenBank/DDBJ whole genome shotgun (WGS) entry which is preliminary data.</text>
</comment>
<protein>
    <submittedName>
        <fullName evidence="3">Uncharacterized protein</fullName>
    </submittedName>
</protein>
<dbReference type="Proteomes" id="UP000178367">
    <property type="component" value="Unassembled WGS sequence"/>
</dbReference>
<evidence type="ECO:0000256" key="2">
    <source>
        <dbReference type="SAM" id="Phobius"/>
    </source>
</evidence>
<accession>A0A1F5SM13</accession>
<evidence type="ECO:0000256" key="1">
    <source>
        <dbReference type="SAM" id="Coils"/>
    </source>
</evidence>
<name>A0A1F5SM13_9BACT</name>
<organism evidence="3 4">
    <name type="scientific">Candidatus Falkowbacteria bacterium RIFOXYA2_FULL_47_19</name>
    <dbReference type="NCBI Taxonomy" id="1797994"/>
    <lineage>
        <taxon>Bacteria</taxon>
        <taxon>Candidatus Falkowiibacteriota</taxon>
    </lineage>
</organism>
<proteinExistence type="predicted"/>
<keyword evidence="1" id="KW-0175">Coiled coil</keyword>
<feature type="transmembrane region" description="Helical" evidence="2">
    <location>
        <begin position="12"/>
        <end position="37"/>
    </location>
</feature>
<keyword evidence="2" id="KW-0812">Transmembrane</keyword>
<sequence length="128" mass="15161">MEKFFEYLSKVMIFLFKAFLVLFVTGAIIYFSLAAYVDHRLKKTAEQGERIGTIETEKTEEEARDSVNSKEEEYIKCLKKAYEEYRAKYDEECSKKIIDGQCQVPKEKLYEIQGIYMHDKENCEQLKP</sequence>
<keyword evidence="2" id="KW-0472">Membrane</keyword>
<dbReference type="AlphaFoldDB" id="A0A1F5SM13"/>
<evidence type="ECO:0000313" key="4">
    <source>
        <dbReference type="Proteomes" id="UP000178367"/>
    </source>
</evidence>
<keyword evidence="2" id="KW-1133">Transmembrane helix</keyword>
<reference evidence="3 4" key="1">
    <citation type="journal article" date="2016" name="Nat. Commun.">
        <title>Thousands of microbial genomes shed light on interconnected biogeochemical processes in an aquifer system.</title>
        <authorList>
            <person name="Anantharaman K."/>
            <person name="Brown C.T."/>
            <person name="Hug L.A."/>
            <person name="Sharon I."/>
            <person name="Castelle C.J."/>
            <person name="Probst A.J."/>
            <person name="Thomas B.C."/>
            <person name="Singh A."/>
            <person name="Wilkins M.J."/>
            <person name="Karaoz U."/>
            <person name="Brodie E.L."/>
            <person name="Williams K.H."/>
            <person name="Hubbard S.S."/>
            <person name="Banfield J.F."/>
        </authorList>
    </citation>
    <scope>NUCLEOTIDE SEQUENCE [LARGE SCALE GENOMIC DNA]</scope>
</reference>
<gene>
    <name evidence="3" type="ORF">A2227_03940</name>
</gene>